<dbReference type="Gene3D" id="2.60.120.1030">
    <property type="entry name" value="Clp1, DNA binding domain"/>
    <property type="match status" value="1"/>
</dbReference>
<protein>
    <submittedName>
        <fullName evidence="5">Uncharacterized protein</fullName>
    </submittedName>
</protein>
<dbReference type="InterPro" id="IPR032324">
    <property type="entry name" value="Clp1_N"/>
</dbReference>
<keyword evidence="2" id="KW-0067">ATP-binding</keyword>
<dbReference type="EMBL" id="CDMY01000553">
    <property type="protein sequence ID" value="CEM22499.1"/>
    <property type="molecule type" value="Genomic_DNA"/>
</dbReference>
<dbReference type="GO" id="GO:0005524">
    <property type="term" value="F:ATP binding"/>
    <property type="evidence" value="ECO:0007669"/>
    <property type="project" value="UniProtKB-KW"/>
</dbReference>
<keyword evidence="1" id="KW-0547">Nucleotide-binding</keyword>
<dbReference type="VEuPathDB" id="CryptoDB:Vbra_16786"/>
<dbReference type="Pfam" id="PF16573">
    <property type="entry name" value="CLP1_N"/>
    <property type="match status" value="1"/>
</dbReference>
<evidence type="ECO:0000259" key="3">
    <source>
        <dbReference type="Pfam" id="PF16573"/>
    </source>
</evidence>
<dbReference type="GO" id="GO:0006388">
    <property type="term" value="P:tRNA splicing, via endonucleolytic cleavage and ligation"/>
    <property type="evidence" value="ECO:0007669"/>
    <property type="project" value="TreeGrafter"/>
</dbReference>
<dbReference type="PANTHER" id="PTHR12755">
    <property type="entry name" value="CLEAVAGE/POLYADENYLATION FACTOR IA SUBUNIT CLP1P"/>
    <property type="match status" value="1"/>
</dbReference>
<reference evidence="5 6" key="1">
    <citation type="submission" date="2014-11" db="EMBL/GenBank/DDBJ databases">
        <authorList>
            <person name="Zhu J."/>
            <person name="Qi W."/>
            <person name="Song R."/>
        </authorList>
    </citation>
    <scope>NUCLEOTIDE SEQUENCE [LARGE SCALE GENOMIC DNA]</scope>
</reference>
<accession>A0A0G4G2J2</accession>
<dbReference type="Pfam" id="PF16575">
    <property type="entry name" value="CLP1_P"/>
    <property type="match status" value="1"/>
</dbReference>
<dbReference type="OMA" id="CILGVSY"/>
<name>A0A0G4G2J2_VITBC</name>
<dbReference type="InterPro" id="IPR038239">
    <property type="entry name" value="Clp1_N_sf"/>
</dbReference>
<dbReference type="PANTHER" id="PTHR12755:SF6">
    <property type="entry name" value="POLYRIBONUCLEOTIDE 5'-HYDROXYL-KINASE CLP1"/>
    <property type="match status" value="1"/>
</dbReference>
<dbReference type="OrthoDB" id="258143at2759"/>
<dbReference type="InParanoid" id="A0A0G4G2J2"/>
<dbReference type="InterPro" id="IPR032319">
    <property type="entry name" value="CLP1_P"/>
</dbReference>
<keyword evidence="6" id="KW-1185">Reference proteome</keyword>
<dbReference type="AlphaFoldDB" id="A0A0G4G2J2"/>
<proteinExistence type="predicted"/>
<dbReference type="InterPro" id="IPR045116">
    <property type="entry name" value="Clp1/Grc3"/>
</dbReference>
<evidence type="ECO:0000256" key="2">
    <source>
        <dbReference type="ARBA" id="ARBA00022840"/>
    </source>
</evidence>
<dbReference type="FunCoup" id="A0A0G4G2J2">
    <property type="interactions" value="18"/>
</dbReference>
<feature type="domain" description="Clp1 P-loop" evidence="4">
    <location>
        <begin position="133"/>
        <end position="228"/>
    </location>
</feature>
<feature type="domain" description="Clp1 N-terminal" evidence="3">
    <location>
        <begin position="8"/>
        <end position="118"/>
    </location>
</feature>
<dbReference type="Proteomes" id="UP000041254">
    <property type="component" value="Unassembled WGS sequence"/>
</dbReference>
<dbReference type="InterPro" id="IPR027417">
    <property type="entry name" value="P-loop_NTPase"/>
</dbReference>
<dbReference type="PhylomeDB" id="A0A0G4G2J2"/>
<dbReference type="SUPFAM" id="SSF52540">
    <property type="entry name" value="P-loop containing nucleoside triphosphate hydrolases"/>
    <property type="match status" value="1"/>
</dbReference>
<evidence type="ECO:0000256" key="1">
    <source>
        <dbReference type="ARBA" id="ARBA00022741"/>
    </source>
</evidence>
<evidence type="ECO:0000259" key="4">
    <source>
        <dbReference type="Pfam" id="PF16575"/>
    </source>
</evidence>
<dbReference type="GO" id="GO:0005634">
    <property type="term" value="C:nucleus"/>
    <property type="evidence" value="ECO:0007669"/>
    <property type="project" value="TreeGrafter"/>
</dbReference>
<gene>
    <name evidence="5" type="ORF">Vbra_16786</name>
</gene>
<sequence>MNTRHWHLKTNQELRLLIGRNDNVSVTLLPDQDRSEQPQGRQQFLTRPPLSAEIFGASLCPGLQRNLARGEQTAVYTWTGCTLEVKGLESTDLCYQDQNPPMNEYLNTAAVLHRRRLDALMTSKGGPRVLIAGSSSSGKTSLALLLCNYAVRQGWTPAYVELDPRGGNDKLQLQFLPGTIGATLIDSVETEEVNRPLMYFFGSLHINDDYPLFKKLCSRLSAALNVRMGDDALLDMAGEDEHHPHSKPVEMRAPERPPLVPDLVMRQEDGRGEPTVRDLPPREKLTYSGVILNAPPQASRDHIRDIVRLFQVDVVLVLDDPSLRQALAQHYDSSHQHDVGGHLAALLPKPDHGGEQSPSATRKVDVVALPKAAGVVQVTEERMKDLRQRVVGRYYHGDPEYPLHPQVITLSSTACHFYKLDASAFSSSLLPAGQQQAMLQEFRPSAYTGRPPDLALSFLGVTYARPGKTEDLLFANLAALVFVQAVEAESTAEEAAAADENVAMGDDAKAAGGGGGGAPTSWKLQLLCPAGGELPSKMFVVGQPQKLRMPTGVHPLHQL</sequence>
<evidence type="ECO:0000313" key="6">
    <source>
        <dbReference type="Proteomes" id="UP000041254"/>
    </source>
</evidence>
<dbReference type="Gene3D" id="3.40.50.300">
    <property type="entry name" value="P-loop containing nucleotide triphosphate hydrolases"/>
    <property type="match status" value="1"/>
</dbReference>
<organism evidence="5 6">
    <name type="scientific">Vitrella brassicaformis (strain CCMP3155)</name>
    <dbReference type="NCBI Taxonomy" id="1169540"/>
    <lineage>
        <taxon>Eukaryota</taxon>
        <taxon>Sar</taxon>
        <taxon>Alveolata</taxon>
        <taxon>Colpodellida</taxon>
        <taxon>Vitrellaceae</taxon>
        <taxon>Vitrella</taxon>
    </lineage>
</organism>
<dbReference type="GO" id="GO:0051731">
    <property type="term" value="F:polynucleotide 5'-hydroxyl-kinase activity"/>
    <property type="evidence" value="ECO:0007669"/>
    <property type="project" value="InterPro"/>
</dbReference>
<dbReference type="STRING" id="1169540.A0A0G4G2J2"/>
<evidence type="ECO:0000313" key="5">
    <source>
        <dbReference type="EMBL" id="CEM22499.1"/>
    </source>
</evidence>